<dbReference type="Pfam" id="PF00017">
    <property type="entry name" value="SH2"/>
    <property type="match status" value="1"/>
</dbReference>
<keyword evidence="1" id="KW-0727">SH2 domain</keyword>
<evidence type="ECO:0000259" key="3">
    <source>
        <dbReference type="PROSITE" id="PS50001"/>
    </source>
</evidence>
<dbReference type="PANTHER" id="PTHR45734">
    <property type="entry name" value="TENSIN"/>
    <property type="match status" value="1"/>
</dbReference>
<sequence>MTAPEESMRAHPTTHSKIFQQMDILVSNDNKWLQKQWHKYLLKLEGPRKQEQLLREQRLISELKTLQAKKHQTLSSLEVKERTSSPSSRQNSPCQRFDNFEPLYISTSDEEASSTYDSVNLCMSELDHDDFFQFTRNPSPEKQEGEEVVQIKHYQSPRNCSSVISPYSEKCLDQKSIPTEVINGPDKRDSNKTAYTLNSEKLDTQIDSRPLGVNENHQIDYRVDSVNKTPGYQRGFHVGLESKMVNHSDAQLHQELITANGCKKDYYCDLQKSLINGFGQRNHYTSPWQFRGHVPDSQGSQCSVQDSIISNCEHEGYCTYKKQNSEINNFNQEVDPTDSDLVLQQESELHYAVPFSSKTLPTTVRLCYPTEKSQTSHNNMSFDVVDCVPTNNQSTKVQLNFSSPKHALSDPCWSSSQIPRPVSREEVPHQERFNNLTPPPNGDSVRDDTSSSIHTISLVPPTSETLNVTQELPFTGFINEIPKSSTVPRMEIGHLYGRLVGSQSSPASSQSCQSSMLSLTGMSQVTMHLPFFAKDSSKYWYRPDLSKDEATDMLKDKPPGTFLVRKSFTFPGCFGLVVKVPFLSTDSGSDSGKFDPRELVRHLLIESTSKGVKIKGSLEEPVFGSLSALVYQHSITPLSLSCRLLLPELESICKTGSTCASSQERKVGKTLNV</sequence>
<reference evidence="5" key="1">
    <citation type="submission" date="2025-08" db="UniProtKB">
        <authorList>
            <consortium name="RefSeq"/>
        </authorList>
    </citation>
    <scope>IDENTIFICATION</scope>
    <source>
        <tissue evidence="5">Muscle</tissue>
    </source>
</reference>
<accession>A0ABM1TFM9</accession>
<feature type="region of interest" description="Disordered" evidence="2">
    <location>
        <begin position="424"/>
        <end position="450"/>
    </location>
</feature>
<evidence type="ECO:0000313" key="5">
    <source>
        <dbReference type="RefSeq" id="XP_022254685.1"/>
    </source>
</evidence>
<dbReference type="RefSeq" id="XP_022254685.1">
    <property type="nucleotide sequence ID" value="XM_022398977.1"/>
</dbReference>
<organism evidence="4 5">
    <name type="scientific">Limulus polyphemus</name>
    <name type="common">Atlantic horseshoe crab</name>
    <dbReference type="NCBI Taxonomy" id="6850"/>
    <lineage>
        <taxon>Eukaryota</taxon>
        <taxon>Metazoa</taxon>
        <taxon>Ecdysozoa</taxon>
        <taxon>Arthropoda</taxon>
        <taxon>Chelicerata</taxon>
        <taxon>Merostomata</taxon>
        <taxon>Xiphosura</taxon>
        <taxon>Limulidae</taxon>
        <taxon>Limulus</taxon>
    </lineage>
</organism>
<dbReference type="Gene3D" id="3.30.505.10">
    <property type="entry name" value="SH2 domain"/>
    <property type="match status" value="1"/>
</dbReference>
<evidence type="ECO:0000256" key="2">
    <source>
        <dbReference type="SAM" id="MobiDB-lite"/>
    </source>
</evidence>
<feature type="domain" description="SH2" evidence="3">
    <location>
        <begin position="540"/>
        <end position="648"/>
    </location>
</feature>
<dbReference type="PANTHER" id="PTHR45734:SF10">
    <property type="entry name" value="BLISTERY, ISOFORM A"/>
    <property type="match status" value="1"/>
</dbReference>
<protein>
    <submittedName>
        <fullName evidence="5">Uncharacterized protein LOC106470378</fullName>
    </submittedName>
</protein>
<evidence type="ECO:0000256" key="1">
    <source>
        <dbReference type="PROSITE-ProRule" id="PRU00191"/>
    </source>
</evidence>
<dbReference type="SUPFAM" id="SSF55550">
    <property type="entry name" value="SH2 domain"/>
    <property type="match status" value="1"/>
</dbReference>
<dbReference type="SMART" id="SM00252">
    <property type="entry name" value="SH2"/>
    <property type="match status" value="1"/>
</dbReference>
<dbReference type="InterPro" id="IPR051484">
    <property type="entry name" value="Tensin_PTEN_phosphatase"/>
</dbReference>
<keyword evidence="4" id="KW-1185">Reference proteome</keyword>
<evidence type="ECO:0000313" key="4">
    <source>
        <dbReference type="Proteomes" id="UP000694941"/>
    </source>
</evidence>
<dbReference type="InterPro" id="IPR036860">
    <property type="entry name" value="SH2_dom_sf"/>
</dbReference>
<name>A0ABM1TFM9_LIMPO</name>
<feature type="region of interest" description="Disordered" evidence="2">
    <location>
        <begin position="72"/>
        <end position="96"/>
    </location>
</feature>
<dbReference type="GeneID" id="106470378"/>
<proteinExistence type="predicted"/>
<dbReference type="InterPro" id="IPR000980">
    <property type="entry name" value="SH2"/>
</dbReference>
<gene>
    <name evidence="5" type="primary">LOC106470378</name>
</gene>
<dbReference type="PROSITE" id="PS50001">
    <property type="entry name" value="SH2"/>
    <property type="match status" value="1"/>
</dbReference>
<feature type="compositionally biased region" description="Polar residues" evidence="2">
    <location>
        <begin position="84"/>
        <end position="94"/>
    </location>
</feature>
<dbReference type="Proteomes" id="UP000694941">
    <property type="component" value="Unplaced"/>
</dbReference>